<sequence>MNETKLLYAAVAVVLFTLIFINLAVMAYVSLFKLDEIESHLTHCYLVQSNRRDMGNGLYGRRYRLSQITAILRGRASVLLINNPQALEDIRRFPPHLRRWVIIPFRMAAFSFGGVLVLGVLSECL</sequence>
<dbReference type="AlphaFoldDB" id="A0A0N9VKX9"/>
<dbReference type="OrthoDB" id="6888746at2"/>
<reference evidence="3" key="1">
    <citation type="submission" date="2015-09" db="EMBL/GenBank/DDBJ databases">
        <title>Whole genome sequence of Pseudomonas fluorescens FW300-N2E3.</title>
        <authorList>
            <person name="Ray J."/>
            <person name="Melnyk R."/>
            <person name="Deutschbauer A."/>
        </authorList>
    </citation>
    <scope>NUCLEOTIDE SEQUENCE [LARGE SCALE GENOMIC DNA]</scope>
    <source>
        <strain evidence="3">FW300-N2E3</strain>
    </source>
</reference>
<evidence type="ECO:0000313" key="3">
    <source>
        <dbReference type="Proteomes" id="UP000066487"/>
    </source>
</evidence>
<reference evidence="2 3" key="2">
    <citation type="journal article" date="2018" name="Nature">
        <title>Mutant phenotypes for thousands of bacterial genes of unknown function.</title>
        <authorList>
            <person name="Price M.N."/>
            <person name="Wetmore K.M."/>
            <person name="Waters R.J."/>
            <person name="Callaghan M."/>
            <person name="Ray J."/>
            <person name="Liu H."/>
            <person name="Kuehl J.V."/>
            <person name="Melnyk R.A."/>
            <person name="Lamson J.S."/>
            <person name="Suh Y."/>
            <person name="Carlson H.K."/>
            <person name="Esquivel Z."/>
            <person name="Sadeeshkumar H."/>
            <person name="Chakraborty R."/>
            <person name="Zane G.M."/>
            <person name="Rubin B.E."/>
            <person name="Wall J.D."/>
            <person name="Visel A."/>
            <person name="Bristow J."/>
            <person name="Blow M.J."/>
            <person name="Arkin A.P."/>
            <person name="Deutschbauer A.M."/>
        </authorList>
    </citation>
    <scope>NUCLEOTIDE SEQUENCE [LARGE SCALE GENOMIC DNA]</scope>
    <source>
        <strain evidence="2 3">FW300-N2E3</strain>
    </source>
</reference>
<evidence type="ECO:0000256" key="1">
    <source>
        <dbReference type="SAM" id="Phobius"/>
    </source>
</evidence>
<organism evidence="2 3">
    <name type="scientific">Pseudomonas fluorescens</name>
    <dbReference type="NCBI Taxonomy" id="294"/>
    <lineage>
        <taxon>Bacteria</taxon>
        <taxon>Pseudomonadati</taxon>
        <taxon>Pseudomonadota</taxon>
        <taxon>Gammaproteobacteria</taxon>
        <taxon>Pseudomonadales</taxon>
        <taxon>Pseudomonadaceae</taxon>
        <taxon>Pseudomonas</taxon>
    </lineage>
</organism>
<proteinExistence type="predicted"/>
<evidence type="ECO:0000313" key="2">
    <source>
        <dbReference type="EMBL" id="ALI00510.1"/>
    </source>
</evidence>
<protein>
    <submittedName>
        <fullName evidence="2">Uncharacterized protein</fullName>
    </submittedName>
</protein>
<keyword evidence="1" id="KW-0812">Transmembrane</keyword>
<gene>
    <name evidence="2" type="ORF">AO353_05360</name>
</gene>
<feature type="transmembrane region" description="Helical" evidence="1">
    <location>
        <begin position="100"/>
        <end position="121"/>
    </location>
</feature>
<feature type="transmembrane region" description="Helical" evidence="1">
    <location>
        <begin position="6"/>
        <end position="31"/>
    </location>
</feature>
<name>A0A0N9VKX9_PSEFL</name>
<keyword evidence="1" id="KW-0472">Membrane</keyword>
<accession>A0A0N9VKX9</accession>
<dbReference type="RefSeq" id="WP_054594025.1">
    <property type="nucleotide sequence ID" value="NZ_CP012830.1"/>
</dbReference>
<dbReference type="EMBL" id="CP012830">
    <property type="protein sequence ID" value="ALI00510.1"/>
    <property type="molecule type" value="Genomic_DNA"/>
</dbReference>
<keyword evidence="1" id="KW-1133">Transmembrane helix</keyword>
<dbReference type="Proteomes" id="UP000066487">
    <property type="component" value="Chromosome"/>
</dbReference>